<dbReference type="PRINTS" id="PR00420">
    <property type="entry name" value="RNGMNOXGNASE"/>
</dbReference>
<evidence type="ECO:0000259" key="7">
    <source>
        <dbReference type="Pfam" id="PF07976"/>
    </source>
</evidence>
<comment type="caution">
    <text evidence="8">The sequence shown here is derived from an EMBL/GenBank/DDBJ whole genome shotgun (WGS) entry which is preliminary data.</text>
</comment>
<reference evidence="8" key="1">
    <citation type="submission" date="2020-05" db="EMBL/GenBank/DDBJ databases">
        <title>Mycena genomes resolve the evolution of fungal bioluminescence.</title>
        <authorList>
            <person name="Tsai I.J."/>
        </authorList>
    </citation>
    <scope>NUCLEOTIDE SEQUENCE</scope>
    <source>
        <strain evidence="8">171206Taipei</strain>
    </source>
</reference>
<dbReference type="InterPro" id="IPR036249">
    <property type="entry name" value="Thioredoxin-like_sf"/>
</dbReference>
<keyword evidence="3" id="KW-0285">Flavoprotein</keyword>
<evidence type="ECO:0000313" key="9">
    <source>
        <dbReference type="Proteomes" id="UP000636479"/>
    </source>
</evidence>
<gene>
    <name evidence="8" type="ORF">MIND_00298800</name>
</gene>
<dbReference type="SUPFAM" id="SSF51905">
    <property type="entry name" value="FAD/NAD(P)-binding domain"/>
    <property type="match status" value="1"/>
</dbReference>
<dbReference type="Pfam" id="PF07976">
    <property type="entry name" value="Phe_hydrox_dim"/>
    <property type="match status" value="1"/>
</dbReference>
<keyword evidence="4" id="KW-0274">FAD</keyword>
<dbReference type="InterPro" id="IPR012941">
    <property type="entry name" value="Phe_hydrox_C_dim_dom"/>
</dbReference>
<keyword evidence="5" id="KW-0560">Oxidoreductase</keyword>
<organism evidence="8 9">
    <name type="scientific">Mycena indigotica</name>
    <dbReference type="NCBI Taxonomy" id="2126181"/>
    <lineage>
        <taxon>Eukaryota</taxon>
        <taxon>Fungi</taxon>
        <taxon>Dikarya</taxon>
        <taxon>Basidiomycota</taxon>
        <taxon>Agaricomycotina</taxon>
        <taxon>Agaricomycetes</taxon>
        <taxon>Agaricomycetidae</taxon>
        <taxon>Agaricales</taxon>
        <taxon>Marasmiineae</taxon>
        <taxon>Mycenaceae</taxon>
        <taxon>Mycena</taxon>
    </lineage>
</organism>
<evidence type="ECO:0000256" key="1">
    <source>
        <dbReference type="ARBA" id="ARBA00001974"/>
    </source>
</evidence>
<evidence type="ECO:0000313" key="8">
    <source>
        <dbReference type="EMBL" id="KAF7309285.1"/>
    </source>
</evidence>
<dbReference type="PANTHER" id="PTHR43004">
    <property type="entry name" value="TRK SYSTEM POTASSIUM UPTAKE PROTEIN"/>
    <property type="match status" value="1"/>
</dbReference>
<evidence type="ECO:0000256" key="2">
    <source>
        <dbReference type="ARBA" id="ARBA00007801"/>
    </source>
</evidence>
<dbReference type="InterPro" id="IPR036188">
    <property type="entry name" value="FAD/NAD-bd_sf"/>
</dbReference>
<evidence type="ECO:0000256" key="4">
    <source>
        <dbReference type="ARBA" id="ARBA00022827"/>
    </source>
</evidence>
<evidence type="ECO:0000256" key="3">
    <source>
        <dbReference type="ARBA" id="ARBA00022630"/>
    </source>
</evidence>
<keyword evidence="9" id="KW-1185">Reference proteome</keyword>
<dbReference type="RefSeq" id="XP_037222735.1">
    <property type="nucleotide sequence ID" value="XM_037359850.1"/>
</dbReference>
<feature type="domain" description="FAD-binding" evidence="6">
    <location>
        <begin position="32"/>
        <end position="374"/>
    </location>
</feature>
<dbReference type="AlphaFoldDB" id="A0A8H6T1T0"/>
<dbReference type="Gene3D" id="3.50.50.60">
    <property type="entry name" value="FAD/NAD(P)-binding domain"/>
    <property type="match status" value="1"/>
</dbReference>
<dbReference type="EMBL" id="JACAZF010000003">
    <property type="protein sequence ID" value="KAF7309285.1"/>
    <property type="molecule type" value="Genomic_DNA"/>
</dbReference>
<dbReference type="OrthoDB" id="2690153at2759"/>
<dbReference type="InterPro" id="IPR038220">
    <property type="entry name" value="PHOX_C_sf"/>
</dbReference>
<evidence type="ECO:0000256" key="5">
    <source>
        <dbReference type="ARBA" id="ARBA00023002"/>
    </source>
</evidence>
<comment type="cofactor">
    <cofactor evidence="1">
        <name>FAD</name>
        <dbReference type="ChEBI" id="CHEBI:57692"/>
    </cofactor>
</comment>
<comment type="similarity">
    <text evidence="2">Belongs to the PheA/TfdB FAD monooxygenase family.</text>
</comment>
<dbReference type="GO" id="GO:0071949">
    <property type="term" value="F:FAD binding"/>
    <property type="evidence" value="ECO:0007669"/>
    <property type="project" value="InterPro"/>
</dbReference>
<evidence type="ECO:0000259" key="6">
    <source>
        <dbReference type="Pfam" id="PF01494"/>
    </source>
</evidence>
<dbReference type="Gene3D" id="3.40.30.20">
    <property type="match status" value="1"/>
</dbReference>
<dbReference type="GO" id="GO:0016709">
    <property type="term" value="F:oxidoreductase activity, acting on paired donors, with incorporation or reduction of molecular oxygen, NAD(P)H as one donor, and incorporation of one atom of oxygen"/>
    <property type="evidence" value="ECO:0007669"/>
    <property type="project" value="UniProtKB-ARBA"/>
</dbReference>
<proteinExistence type="inferred from homology"/>
<dbReference type="Pfam" id="PF01494">
    <property type="entry name" value="FAD_binding_3"/>
    <property type="match status" value="1"/>
</dbReference>
<dbReference type="SUPFAM" id="SSF52833">
    <property type="entry name" value="Thioredoxin-like"/>
    <property type="match status" value="1"/>
</dbReference>
<dbReference type="InterPro" id="IPR050641">
    <property type="entry name" value="RIFMO-like"/>
</dbReference>
<accession>A0A8H6T1T0</accession>
<feature type="domain" description="Phenol hydroxylase-like C-terminal dimerisation" evidence="7">
    <location>
        <begin position="509"/>
        <end position="575"/>
    </location>
</feature>
<protein>
    <submittedName>
        <fullName evidence="8">FAD-binding-3 domain-containing protein</fullName>
    </submittedName>
</protein>
<dbReference type="Gene3D" id="3.30.70.2450">
    <property type="match status" value="1"/>
</dbReference>
<dbReference type="GeneID" id="59342366"/>
<name>A0A8H6T1T0_9AGAR</name>
<dbReference type="PANTHER" id="PTHR43004:SF19">
    <property type="entry name" value="BINDING MONOOXYGENASE, PUTATIVE (JCVI)-RELATED"/>
    <property type="match status" value="1"/>
</dbReference>
<dbReference type="Proteomes" id="UP000636479">
    <property type="component" value="Unassembled WGS sequence"/>
</dbReference>
<sequence length="581" mass="62102">MSTANKFTVLIVRFHRPLNLLARRLTVSTLQAGAGPAGLVLALLLLRSGISVRIIDKEQTHRVGSRGAGVQSRTLELYAQLGLYDKIIACGGDIPNIALYKPGKENTTPMKEFRLTPLVDATPSMPYPNTMNIPQDAHEAVLREALAALGCTVELGVELASFEQQPDFVRVTLKRAGGDDETAEVAWLVGADGAHSVVRKGLGLSFLGETHEEQEMFLGDIEIEGVTPGLWHMWADPRQTIVLRGTTPTSNVYTFACLPGASGPLSGPFTRDEFVKIFYDITQRTDISFGSALWLSHYRANIRMVDEMRVGRVFVVGDAAHCHSPAGGQGLNSSVQDSANLAWKLALVIKNLAPDSLLDTYAEERLRVIAQMLKLTTLLHNTTHKMRQQPNSDAAESATAGGRRKHAELSMLGVNYCGSSIIAENDDADKGLAPAYTASLTDIGALPGYRAPEAPGLAGEGEKETSLFAVFDLSKHTILLFGDALVSADALGELRLPAGTTKVVHILPTGVALEKVGRADVVLQDTRGHAYATYGIAEGETALVVVRPDGVVGAVEGGSVKEAVAGVGKYFSKILGSEMSL</sequence>
<dbReference type="InterPro" id="IPR002938">
    <property type="entry name" value="FAD-bd"/>
</dbReference>